<feature type="compositionally biased region" description="Basic and acidic residues" evidence="6">
    <location>
        <begin position="342"/>
        <end position="355"/>
    </location>
</feature>
<comment type="subcellular location">
    <subcellularLocation>
        <location evidence="1">Membrane</location>
        <topology evidence="1">Multi-pass membrane protein</topology>
    </subcellularLocation>
</comment>
<dbReference type="Proteomes" id="UP000247810">
    <property type="component" value="Unassembled WGS sequence"/>
</dbReference>
<dbReference type="GO" id="GO:0016020">
    <property type="term" value="C:membrane"/>
    <property type="evidence" value="ECO:0007669"/>
    <property type="project" value="UniProtKB-SubCell"/>
</dbReference>
<evidence type="ECO:0000256" key="5">
    <source>
        <dbReference type="ARBA" id="ARBA00038359"/>
    </source>
</evidence>
<feature type="transmembrane region" description="Helical" evidence="7">
    <location>
        <begin position="48"/>
        <end position="70"/>
    </location>
</feature>
<feature type="domain" description="Rhodopsin" evidence="8">
    <location>
        <begin position="29"/>
        <end position="270"/>
    </location>
</feature>
<evidence type="ECO:0000256" key="1">
    <source>
        <dbReference type="ARBA" id="ARBA00004141"/>
    </source>
</evidence>
<evidence type="ECO:0000256" key="2">
    <source>
        <dbReference type="ARBA" id="ARBA00022692"/>
    </source>
</evidence>
<dbReference type="VEuPathDB" id="FungiDB:BO71DRAFT_398319"/>
<evidence type="ECO:0000256" key="6">
    <source>
        <dbReference type="SAM" id="MobiDB-lite"/>
    </source>
</evidence>
<dbReference type="InterPro" id="IPR052337">
    <property type="entry name" value="SAT4-like"/>
</dbReference>
<dbReference type="AlphaFoldDB" id="A0A319DCH0"/>
<feature type="transmembrane region" description="Helical" evidence="7">
    <location>
        <begin position="212"/>
        <end position="230"/>
    </location>
</feature>
<evidence type="ECO:0000313" key="10">
    <source>
        <dbReference type="Proteomes" id="UP000247810"/>
    </source>
</evidence>
<keyword evidence="3 7" id="KW-1133">Transmembrane helix</keyword>
<feature type="region of interest" description="Disordered" evidence="6">
    <location>
        <begin position="330"/>
        <end position="355"/>
    </location>
</feature>
<sequence length="389" mass="44185">MSSLSPAFAESFAKETWTLYAVGILSVVLRFAARIRRLGWQHLQSDDYLMLFAVVWFTLLCVALNQVAFIGGSNLMGEEDIKALTPKIKAERIKGSKWVFFSEHSFLLCIYALKACMLVIYARITEGLRQRQWVDWLSIYVALGFIGNELSLFLICRPLSNYWAVPTPYDQCSTYQYYEIIQGCLSMSADVFMLLIGLPLMVQVRVPLKQKLVLLILFGMGIFVIVAALLNKLYCLVPSLISYVYMNWYFREATVAILVTNLPLIWSLLRDVFPALKSWTGGSRRQTNDRYKTGPFTSKGGAYRNYGPHSQLRSGEFGMQTYNQSTVVTPQKTISDGSMDLSADREPSEDGSERALRIRQDVTVTVERETRAPDFWEAGKSRGDRLPEP</sequence>
<dbReference type="PANTHER" id="PTHR33048:SF149">
    <property type="entry name" value="UBID FAMILY DECARBOXYLASE"/>
    <property type="match status" value="1"/>
</dbReference>
<dbReference type="Pfam" id="PF20684">
    <property type="entry name" value="Fung_rhodopsin"/>
    <property type="match status" value="1"/>
</dbReference>
<evidence type="ECO:0000256" key="3">
    <source>
        <dbReference type="ARBA" id="ARBA00022989"/>
    </source>
</evidence>
<evidence type="ECO:0000256" key="7">
    <source>
        <dbReference type="SAM" id="Phobius"/>
    </source>
</evidence>
<keyword evidence="2 7" id="KW-0812">Transmembrane</keyword>
<evidence type="ECO:0000259" key="8">
    <source>
        <dbReference type="Pfam" id="PF20684"/>
    </source>
</evidence>
<comment type="similarity">
    <text evidence="5">Belongs to the SAT4 family.</text>
</comment>
<protein>
    <submittedName>
        <fullName evidence="9">UbiD family decarboxylase</fullName>
    </submittedName>
</protein>
<organism evidence="9 10">
    <name type="scientific">Aspergillus ellipticus CBS 707.79</name>
    <dbReference type="NCBI Taxonomy" id="1448320"/>
    <lineage>
        <taxon>Eukaryota</taxon>
        <taxon>Fungi</taxon>
        <taxon>Dikarya</taxon>
        <taxon>Ascomycota</taxon>
        <taxon>Pezizomycotina</taxon>
        <taxon>Eurotiomycetes</taxon>
        <taxon>Eurotiomycetidae</taxon>
        <taxon>Eurotiales</taxon>
        <taxon>Aspergillaceae</taxon>
        <taxon>Aspergillus</taxon>
        <taxon>Aspergillus subgen. Circumdati</taxon>
    </lineage>
</organism>
<feature type="transmembrane region" description="Helical" evidence="7">
    <location>
        <begin position="105"/>
        <end position="124"/>
    </location>
</feature>
<proteinExistence type="inferred from homology"/>
<feature type="transmembrane region" description="Helical" evidence="7">
    <location>
        <begin position="180"/>
        <end position="200"/>
    </location>
</feature>
<dbReference type="STRING" id="1448320.A0A319DCH0"/>
<reference evidence="9 10" key="1">
    <citation type="submission" date="2018-02" db="EMBL/GenBank/DDBJ databases">
        <title>The genomes of Aspergillus section Nigri reveals drivers in fungal speciation.</title>
        <authorList>
            <consortium name="DOE Joint Genome Institute"/>
            <person name="Vesth T.C."/>
            <person name="Nybo J."/>
            <person name="Theobald S."/>
            <person name="Brandl J."/>
            <person name="Frisvad J.C."/>
            <person name="Nielsen K.F."/>
            <person name="Lyhne E.K."/>
            <person name="Kogle M.E."/>
            <person name="Kuo A."/>
            <person name="Riley R."/>
            <person name="Clum A."/>
            <person name="Nolan M."/>
            <person name="Lipzen A."/>
            <person name="Salamov A."/>
            <person name="Henrissat B."/>
            <person name="Wiebenga A."/>
            <person name="De vries R.P."/>
            <person name="Grigoriev I.V."/>
            <person name="Mortensen U.H."/>
            <person name="Andersen M.R."/>
            <person name="Baker S.E."/>
        </authorList>
    </citation>
    <scope>NUCLEOTIDE SEQUENCE [LARGE SCALE GENOMIC DNA]</scope>
    <source>
        <strain evidence="9 10">CBS 707.79</strain>
    </source>
</reference>
<keyword evidence="10" id="KW-1185">Reference proteome</keyword>
<feature type="transmembrane region" description="Helical" evidence="7">
    <location>
        <begin position="250"/>
        <end position="269"/>
    </location>
</feature>
<accession>A0A319DCH0</accession>
<dbReference type="OrthoDB" id="3903189at2759"/>
<name>A0A319DCH0_9EURO</name>
<feature type="transmembrane region" description="Helical" evidence="7">
    <location>
        <begin position="17"/>
        <end position="36"/>
    </location>
</feature>
<keyword evidence="4 7" id="KW-0472">Membrane</keyword>
<evidence type="ECO:0000256" key="4">
    <source>
        <dbReference type="ARBA" id="ARBA00023136"/>
    </source>
</evidence>
<dbReference type="InterPro" id="IPR049326">
    <property type="entry name" value="Rhodopsin_dom_fungi"/>
</dbReference>
<dbReference type="PANTHER" id="PTHR33048">
    <property type="entry name" value="PTH11-LIKE INTEGRAL MEMBRANE PROTEIN (AFU_ORTHOLOGUE AFUA_5G11245)"/>
    <property type="match status" value="1"/>
</dbReference>
<evidence type="ECO:0000313" key="9">
    <source>
        <dbReference type="EMBL" id="PYH95105.1"/>
    </source>
</evidence>
<gene>
    <name evidence="9" type="ORF">BO71DRAFT_398319</name>
</gene>
<feature type="region of interest" description="Disordered" evidence="6">
    <location>
        <begin position="369"/>
        <end position="389"/>
    </location>
</feature>
<dbReference type="EMBL" id="KZ825859">
    <property type="protein sequence ID" value="PYH95105.1"/>
    <property type="molecule type" value="Genomic_DNA"/>
</dbReference>